<dbReference type="PRINTS" id="PR00926">
    <property type="entry name" value="MITOCARRIER"/>
</dbReference>
<gene>
    <name evidence="13" type="ORF">VM1G_09334</name>
</gene>
<evidence type="ECO:0000256" key="9">
    <source>
        <dbReference type="ARBA" id="ARBA00023136"/>
    </source>
</evidence>
<evidence type="ECO:0000256" key="10">
    <source>
        <dbReference type="PROSITE-ProRule" id="PRU00282"/>
    </source>
</evidence>
<dbReference type="Gene3D" id="1.50.40.10">
    <property type="entry name" value="Mitochondrial carrier domain"/>
    <property type="match status" value="1"/>
</dbReference>
<dbReference type="InterPro" id="IPR018108">
    <property type="entry name" value="MCP_transmembrane"/>
</dbReference>
<evidence type="ECO:0000256" key="7">
    <source>
        <dbReference type="ARBA" id="ARBA00022989"/>
    </source>
</evidence>
<proteinExistence type="inferred from homology"/>
<keyword evidence="4 10" id="KW-0812">Transmembrane</keyword>
<name>A0A194WCZ3_CYTMA</name>
<feature type="region of interest" description="Disordered" evidence="12">
    <location>
        <begin position="1"/>
        <end position="26"/>
    </location>
</feature>
<accession>A0A194WCZ3</accession>
<dbReference type="AlphaFoldDB" id="A0A194WCZ3"/>
<keyword evidence="9 10" id="KW-0472">Membrane</keyword>
<keyword evidence="5" id="KW-0677">Repeat</keyword>
<evidence type="ECO:0000256" key="12">
    <source>
        <dbReference type="SAM" id="MobiDB-lite"/>
    </source>
</evidence>
<keyword evidence="8" id="KW-0496">Mitochondrion</keyword>
<reference evidence="13" key="1">
    <citation type="submission" date="2014-12" db="EMBL/GenBank/DDBJ databases">
        <title>Genome Sequence of Valsa Canker Pathogens Uncovers a Specific Adaption of Colonization on Woody Bark.</title>
        <authorList>
            <person name="Yin Z."/>
            <person name="Liu H."/>
            <person name="Gao X."/>
            <person name="Li Z."/>
            <person name="Song N."/>
            <person name="Ke X."/>
            <person name="Dai Q."/>
            <person name="Wu Y."/>
            <person name="Sun Y."/>
            <person name="Xu J.-R."/>
            <person name="Kang Z.K."/>
            <person name="Wang L."/>
            <person name="Huang L."/>
        </authorList>
    </citation>
    <scope>NUCLEOTIDE SEQUENCE [LARGE SCALE GENOMIC DNA]</scope>
    <source>
        <strain evidence="13">03-8</strain>
    </source>
</reference>
<dbReference type="PROSITE" id="PS50920">
    <property type="entry name" value="SOLCAR"/>
    <property type="match status" value="3"/>
</dbReference>
<keyword evidence="3 11" id="KW-0813">Transport</keyword>
<comment type="similarity">
    <text evidence="2 11">Belongs to the mitochondrial carrier (TC 2.A.29) family.</text>
</comment>
<evidence type="ECO:0000256" key="8">
    <source>
        <dbReference type="ARBA" id="ARBA00023128"/>
    </source>
</evidence>
<dbReference type="PANTHER" id="PTHR45618">
    <property type="entry name" value="MITOCHONDRIAL DICARBOXYLATE CARRIER-RELATED"/>
    <property type="match status" value="1"/>
</dbReference>
<sequence>MQSQREAAVASAPTVQPALAPKQKKQTSSPAIRYPFWFGGSASSMSACVTHPLDLVKVRLQMRSGDMPRSMLGTFKHVLGAHGTLGLYHGLSASLLRQLTYSTVRFGIYEEAKTRLTKQNGGTQPSFPVLVALSCTSGFMGGIAGNAADICNVRMQHDAVLPSAQRRNYKHALDGMVTMARTEGLMSWYRGVLPNSMRAAAMTASQLASYDTFKNLLIGYTTMKDNLSTHFTASFLAGAVAATVTSPVDVLKTRVMSQSGKSVSIGTLLREITAAEGLGWMFKGWVPSFLRLGPHTICTFIFLEMHRKAYRHIEGLDDPE</sequence>
<evidence type="ECO:0000256" key="11">
    <source>
        <dbReference type="RuleBase" id="RU000488"/>
    </source>
</evidence>
<evidence type="ECO:0000313" key="14">
    <source>
        <dbReference type="Proteomes" id="UP000078559"/>
    </source>
</evidence>
<feature type="repeat" description="Solcar" evidence="10">
    <location>
        <begin position="125"/>
        <end position="216"/>
    </location>
</feature>
<evidence type="ECO:0000256" key="2">
    <source>
        <dbReference type="ARBA" id="ARBA00006375"/>
    </source>
</evidence>
<dbReference type="EMBL" id="CM003108">
    <property type="protein sequence ID" value="KUI73973.1"/>
    <property type="molecule type" value="Genomic_DNA"/>
</dbReference>
<dbReference type="InterPro" id="IPR023395">
    <property type="entry name" value="MCP_dom_sf"/>
</dbReference>
<keyword evidence="7" id="KW-1133">Transmembrane helix</keyword>
<organism evidence="13 14">
    <name type="scientific">Cytospora mali</name>
    <name type="common">Apple Valsa canker fungus</name>
    <name type="synonym">Valsa mali</name>
    <dbReference type="NCBI Taxonomy" id="578113"/>
    <lineage>
        <taxon>Eukaryota</taxon>
        <taxon>Fungi</taxon>
        <taxon>Dikarya</taxon>
        <taxon>Ascomycota</taxon>
        <taxon>Pezizomycotina</taxon>
        <taxon>Sordariomycetes</taxon>
        <taxon>Sordariomycetidae</taxon>
        <taxon>Diaporthales</taxon>
        <taxon>Cytosporaceae</taxon>
        <taxon>Cytospora</taxon>
    </lineage>
</organism>
<feature type="repeat" description="Solcar" evidence="10">
    <location>
        <begin position="225"/>
        <end position="309"/>
    </location>
</feature>
<keyword evidence="6" id="KW-0999">Mitochondrion inner membrane</keyword>
<dbReference type="InterPro" id="IPR002067">
    <property type="entry name" value="MCP"/>
</dbReference>
<dbReference type="GO" id="GO:0005743">
    <property type="term" value="C:mitochondrial inner membrane"/>
    <property type="evidence" value="ECO:0007669"/>
    <property type="project" value="UniProtKB-SubCell"/>
</dbReference>
<evidence type="ECO:0000256" key="3">
    <source>
        <dbReference type="ARBA" id="ARBA00022448"/>
    </source>
</evidence>
<dbReference type="Proteomes" id="UP000078559">
    <property type="component" value="Chromosome 11"/>
</dbReference>
<evidence type="ECO:0000256" key="6">
    <source>
        <dbReference type="ARBA" id="ARBA00022792"/>
    </source>
</evidence>
<keyword evidence="14" id="KW-1185">Reference proteome</keyword>
<dbReference type="SMR" id="A0A194WCZ3"/>
<evidence type="ECO:0000256" key="4">
    <source>
        <dbReference type="ARBA" id="ARBA00022692"/>
    </source>
</evidence>
<evidence type="ECO:0000256" key="1">
    <source>
        <dbReference type="ARBA" id="ARBA00004448"/>
    </source>
</evidence>
<evidence type="ECO:0000313" key="13">
    <source>
        <dbReference type="EMBL" id="KUI73973.1"/>
    </source>
</evidence>
<feature type="repeat" description="Solcar" evidence="10">
    <location>
        <begin position="30"/>
        <end position="115"/>
    </location>
</feature>
<dbReference type="InterPro" id="IPR050391">
    <property type="entry name" value="Mito_Metabolite_Transporter"/>
</dbReference>
<dbReference type="SUPFAM" id="SSF103506">
    <property type="entry name" value="Mitochondrial carrier"/>
    <property type="match status" value="1"/>
</dbReference>
<protein>
    <submittedName>
        <fullName evidence="13">Mitochondrial dicarboxylate transporter</fullName>
    </submittedName>
</protein>
<evidence type="ECO:0000256" key="5">
    <source>
        <dbReference type="ARBA" id="ARBA00022737"/>
    </source>
</evidence>
<dbReference type="GO" id="GO:0055085">
    <property type="term" value="P:transmembrane transport"/>
    <property type="evidence" value="ECO:0007669"/>
    <property type="project" value="InterPro"/>
</dbReference>
<dbReference type="FunFam" id="1.50.40.10:FF:000107">
    <property type="entry name" value="Mitochondrial dicarboxylate carrier"/>
    <property type="match status" value="1"/>
</dbReference>
<comment type="subcellular location">
    <subcellularLocation>
        <location evidence="1">Mitochondrion inner membrane</location>
        <topology evidence="1">Multi-pass membrane protein</topology>
    </subcellularLocation>
</comment>
<dbReference type="Pfam" id="PF00153">
    <property type="entry name" value="Mito_carr"/>
    <property type="match status" value="3"/>
</dbReference>